<evidence type="ECO:0000256" key="2">
    <source>
        <dbReference type="ARBA" id="ARBA00023002"/>
    </source>
</evidence>
<evidence type="ECO:0000313" key="8">
    <source>
        <dbReference type="Proteomes" id="UP000467385"/>
    </source>
</evidence>
<dbReference type="Proteomes" id="UP000467385">
    <property type="component" value="Chromosome"/>
</dbReference>
<dbReference type="PROSITE" id="PS00687">
    <property type="entry name" value="ALDEHYDE_DEHYDR_GLU"/>
    <property type="match status" value="1"/>
</dbReference>
<dbReference type="CDD" id="cd07139">
    <property type="entry name" value="ALDH_AldA-Rv0768"/>
    <property type="match status" value="1"/>
</dbReference>
<evidence type="ECO:0000259" key="6">
    <source>
        <dbReference type="Pfam" id="PF00171"/>
    </source>
</evidence>
<dbReference type="PROSITE" id="PS00070">
    <property type="entry name" value="ALDEHYDE_DEHYDR_CYS"/>
    <property type="match status" value="1"/>
</dbReference>
<keyword evidence="2 5" id="KW-0560">Oxidoreductase</keyword>
<dbReference type="RefSeq" id="WP_085231649.1">
    <property type="nucleotide sequence ID" value="NZ_AP022613.1"/>
</dbReference>
<dbReference type="GO" id="GO:0004029">
    <property type="term" value="F:aldehyde dehydrogenase (NAD+) activity"/>
    <property type="evidence" value="ECO:0007669"/>
    <property type="project" value="UniProtKB-EC"/>
</dbReference>
<dbReference type="PANTHER" id="PTHR42804:SF1">
    <property type="entry name" value="ALDEHYDE DEHYDROGENASE-RELATED"/>
    <property type="match status" value="1"/>
</dbReference>
<dbReference type="FunFam" id="3.40.309.10:FF:000012">
    <property type="entry name" value="Betaine aldehyde dehydrogenase"/>
    <property type="match status" value="1"/>
</dbReference>
<evidence type="ECO:0000256" key="3">
    <source>
        <dbReference type="ARBA" id="ARBA00024226"/>
    </source>
</evidence>
<organism evidence="7 8">
    <name type="scientific">Mycobacterium conspicuum</name>
    <dbReference type="NCBI Taxonomy" id="44010"/>
    <lineage>
        <taxon>Bacteria</taxon>
        <taxon>Bacillati</taxon>
        <taxon>Actinomycetota</taxon>
        <taxon>Actinomycetes</taxon>
        <taxon>Mycobacteriales</taxon>
        <taxon>Mycobacteriaceae</taxon>
        <taxon>Mycobacterium</taxon>
    </lineage>
</organism>
<proteinExistence type="inferred from homology"/>
<dbReference type="STRING" id="44010.AWC00_05550"/>
<name>A0A1X1TMZ0_9MYCO</name>
<dbReference type="InterPro" id="IPR015590">
    <property type="entry name" value="Aldehyde_DH_dom"/>
</dbReference>
<gene>
    <name evidence="7" type="ORF">MCNS_19080</name>
</gene>
<dbReference type="AlphaFoldDB" id="A0A1X1TMZ0"/>
<dbReference type="InterPro" id="IPR029510">
    <property type="entry name" value="Ald_DH_CS_GLU"/>
</dbReference>
<dbReference type="InterPro" id="IPR016162">
    <property type="entry name" value="Ald_DH_N"/>
</dbReference>
<dbReference type="InterPro" id="IPR016161">
    <property type="entry name" value="Ald_DH/histidinol_DH"/>
</dbReference>
<protein>
    <recommendedName>
        <fullName evidence="3">aldehyde dehydrogenase (NAD(+))</fullName>
        <ecNumber evidence="3">1.2.1.3</ecNumber>
    </recommendedName>
</protein>
<comment type="catalytic activity">
    <reaction evidence="4">
        <text>an aldehyde + NAD(+) + H2O = a carboxylate + NADH + 2 H(+)</text>
        <dbReference type="Rhea" id="RHEA:16185"/>
        <dbReference type="ChEBI" id="CHEBI:15377"/>
        <dbReference type="ChEBI" id="CHEBI:15378"/>
        <dbReference type="ChEBI" id="CHEBI:17478"/>
        <dbReference type="ChEBI" id="CHEBI:29067"/>
        <dbReference type="ChEBI" id="CHEBI:57540"/>
        <dbReference type="ChEBI" id="CHEBI:57945"/>
        <dbReference type="EC" id="1.2.1.3"/>
    </reaction>
</comment>
<evidence type="ECO:0000256" key="5">
    <source>
        <dbReference type="RuleBase" id="RU003345"/>
    </source>
</evidence>
<feature type="domain" description="Aldehyde dehydrogenase" evidence="6">
    <location>
        <begin position="13"/>
        <end position="475"/>
    </location>
</feature>
<dbReference type="SUPFAM" id="SSF53720">
    <property type="entry name" value="ALDH-like"/>
    <property type="match status" value="1"/>
</dbReference>
<reference evidence="7 8" key="1">
    <citation type="journal article" date="2019" name="Emerg. Microbes Infect.">
        <title>Comprehensive subspecies identification of 175 nontuberculous mycobacteria species based on 7547 genomic profiles.</title>
        <authorList>
            <person name="Matsumoto Y."/>
            <person name="Kinjo T."/>
            <person name="Motooka D."/>
            <person name="Nabeya D."/>
            <person name="Jung N."/>
            <person name="Uechi K."/>
            <person name="Horii T."/>
            <person name="Iida T."/>
            <person name="Fujita J."/>
            <person name="Nakamura S."/>
        </authorList>
    </citation>
    <scope>NUCLEOTIDE SEQUENCE [LARGE SCALE GENOMIC DNA]</scope>
    <source>
        <strain evidence="7 8">JCM 14738</strain>
    </source>
</reference>
<comment type="similarity">
    <text evidence="1 5">Belongs to the aldehyde dehydrogenase family.</text>
</comment>
<dbReference type="OrthoDB" id="6882680at2"/>
<dbReference type="InterPro" id="IPR016163">
    <property type="entry name" value="Ald_DH_C"/>
</dbReference>
<dbReference type="EMBL" id="AP022613">
    <property type="protein sequence ID" value="BBZ38845.1"/>
    <property type="molecule type" value="Genomic_DNA"/>
</dbReference>
<dbReference type="Pfam" id="PF00171">
    <property type="entry name" value="Aldedh"/>
    <property type="match status" value="1"/>
</dbReference>
<dbReference type="Gene3D" id="3.40.309.10">
    <property type="entry name" value="Aldehyde Dehydrogenase, Chain A, domain 2"/>
    <property type="match status" value="1"/>
</dbReference>
<dbReference type="PANTHER" id="PTHR42804">
    <property type="entry name" value="ALDEHYDE DEHYDROGENASE"/>
    <property type="match status" value="1"/>
</dbReference>
<sequence length="484" mass="51490">MRSYDRLFIGGDWVPSAGTTTLDVVSPHTEQLVAHAPESTASDVNRAVAAARAAFDEGEWPRLTPARRVEYLAALARAYEPHVAEMATLMTEEMGSPIQFSQAGQAYAAVMLINSYVDLAQRHPWEETRSGLMGDTLVRREPVGVVAAIVPWNIPQLAALAKTVPALLAGCTVVLKPAPETPIDALLLAEIIGEIGLPKGVVNIVPGGRDLGEHLVGHPDVDKVSFTGSTEAGRRVAALCGQGLKRVNLELGGKSAAIVLDDADLSATIDGLKLVSFMNSGQTCVAQTRILASRSNYDTVVDALAELVASLKVGDPSDPQTEIGPLVARRQQERVEKYIAMGQEDGARLVVGGAGMPKGLDRGWYVQPTVFAEVDNRMSIAQDEIFGPVLVVIAFDDVDDAVRIANESRYGLAGSVWTSDVEQGMDIARRLRTGSLGINQYLLDFVAPGGGFKDSGIGREGGSEGIDAYVELKSILPKLVWASA</sequence>
<evidence type="ECO:0000313" key="7">
    <source>
        <dbReference type="EMBL" id="BBZ38845.1"/>
    </source>
</evidence>
<accession>A0A1X1TMZ0</accession>
<evidence type="ECO:0000256" key="1">
    <source>
        <dbReference type="ARBA" id="ARBA00009986"/>
    </source>
</evidence>
<dbReference type="EC" id="1.2.1.3" evidence="3"/>
<keyword evidence="8" id="KW-1185">Reference proteome</keyword>
<evidence type="ECO:0000256" key="4">
    <source>
        <dbReference type="ARBA" id="ARBA00049194"/>
    </source>
</evidence>
<dbReference type="FunFam" id="3.40.605.10:FF:000007">
    <property type="entry name" value="NAD/NADP-dependent betaine aldehyde dehydrogenase"/>
    <property type="match status" value="1"/>
</dbReference>
<dbReference type="InterPro" id="IPR016160">
    <property type="entry name" value="Ald_DH_CS_CYS"/>
</dbReference>
<dbReference type="Gene3D" id="3.40.605.10">
    <property type="entry name" value="Aldehyde Dehydrogenase, Chain A, domain 1"/>
    <property type="match status" value="1"/>
</dbReference>